<keyword evidence="1 5" id="KW-0699">rRNA-binding</keyword>
<evidence type="ECO:0000256" key="2">
    <source>
        <dbReference type="ARBA" id="ARBA00022884"/>
    </source>
</evidence>
<evidence type="ECO:0000259" key="7">
    <source>
        <dbReference type="Pfam" id="PF01386"/>
    </source>
</evidence>
<keyword evidence="2 5" id="KW-0694">RNA-binding</keyword>
<dbReference type="AlphaFoldDB" id="A0A2M6YC03"/>
<dbReference type="InterPro" id="IPR029751">
    <property type="entry name" value="Ribosomal_L25_dom"/>
</dbReference>
<sequence>MVEEYELSASVRTNEKAKNLRRSKIIPAIVYGNDFKNLPISVGVGTFNKVFSEAGESALIKLKIDNNPEIKVLVHNVQTHPVNSEIIHIDFYKVNMKQKIKTAIPIKEIGESPAVIDLEGALITNRDEVEVECLPTDLIPEIEVDISILKTFDDVVKVSDLKVPAGVEILDDPEEVIFLIQPPRSEEELAELEEEVKEDVEAVEVEGKKPEESEGGVEGEEDNRNTGSEVSEQPKEKSE</sequence>
<evidence type="ECO:0000256" key="5">
    <source>
        <dbReference type="HAMAP-Rule" id="MF_01334"/>
    </source>
</evidence>
<evidence type="ECO:0000313" key="10">
    <source>
        <dbReference type="Proteomes" id="UP000229896"/>
    </source>
</evidence>
<dbReference type="Proteomes" id="UP000229896">
    <property type="component" value="Unassembled WGS sequence"/>
</dbReference>
<comment type="caution">
    <text evidence="9">The sequence shown here is derived from an EMBL/GenBank/DDBJ whole genome shotgun (WGS) entry which is preliminary data.</text>
</comment>
<dbReference type="GO" id="GO:0022625">
    <property type="term" value="C:cytosolic large ribosomal subunit"/>
    <property type="evidence" value="ECO:0007669"/>
    <property type="project" value="TreeGrafter"/>
</dbReference>
<protein>
    <recommendedName>
        <fullName evidence="5">Large ribosomal subunit protein bL25</fullName>
    </recommendedName>
    <alternativeName>
        <fullName evidence="5">General stress protein CTC</fullName>
    </alternativeName>
</protein>
<comment type="similarity">
    <text evidence="5">Belongs to the bacterial ribosomal protein bL25 family. CTC subfamily.</text>
</comment>
<dbReference type="GO" id="GO:0006412">
    <property type="term" value="P:translation"/>
    <property type="evidence" value="ECO:0007669"/>
    <property type="project" value="UniProtKB-UniRule"/>
</dbReference>
<dbReference type="EMBL" id="PEXI01000068">
    <property type="protein sequence ID" value="PIU24218.1"/>
    <property type="molecule type" value="Genomic_DNA"/>
</dbReference>
<evidence type="ECO:0000256" key="3">
    <source>
        <dbReference type="ARBA" id="ARBA00022980"/>
    </source>
</evidence>
<evidence type="ECO:0000256" key="4">
    <source>
        <dbReference type="ARBA" id="ARBA00023274"/>
    </source>
</evidence>
<evidence type="ECO:0000256" key="6">
    <source>
        <dbReference type="SAM" id="MobiDB-lite"/>
    </source>
</evidence>
<dbReference type="InterPro" id="IPR020930">
    <property type="entry name" value="Ribosomal_uL5_bac-type"/>
</dbReference>
<dbReference type="GO" id="GO:0008097">
    <property type="term" value="F:5S rRNA binding"/>
    <property type="evidence" value="ECO:0007669"/>
    <property type="project" value="InterPro"/>
</dbReference>
<feature type="domain" description="Large ribosomal subunit protein bL25 beta" evidence="8">
    <location>
        <begin position="99"/>
        <end position="184"/>
    </location>
</feature>
<feature type="region of interest" description="Disordered" evidence="6">
    <location>
        <begin position="189"/>
        <end position="239"/>
    </location>
</feature>
<dbReference type="NCBIfam" id="TIGR00731">
    <property type="entry name" value="bL25_bact_ctc"/>
    <property type="match status" value="1"/>
</dbReference>
<name>A0A2M6YC03_9BACT</name>
<dbReference type="PANTHER" id="PTHR33284:SF1">
    <property type="entry name" value="RIBOSOMAL PROTEIN L25_GLN-TRNA SYNTHETASE, ANTI-CODON-BINDING DOMAIN-CONTAINING PROTEIN"/>
    <property type="match status" value="1"/>
</dbReference>
<dbReference type="CDD" id="cd00495">
    <property type="entry name" value="Ribosomal_L25_TL5_CTC"/>
    <property type="match status" value="1"/>
</dbReference>
<dbReference type="SUPFAM" id="SSF50715">
    <property type="entry name" value="Ribosomal protein L25-like"/>
    <property type="match status" value="1"/>
</dbReference>
<dbReference type="InterPro" id="IPR020057">
    <property type="entry name" value="Ribosomal_bL25_b-dom"/>
</dbReference>
<feature type="compositionally biased region" description="Acidic residues" evidence="6">
    <location>
        <begin position="189"/>
        <end position="204"/>
    </location>
</feature>
<dbReference type="GO" id="GO:0003735">
    <property type="term" value="F:structural constituent of ribosome"/>
    <property type="evidence" value="ECO:0007669"/>
    <property type="project" value="InterPro"/>
</dbReference>
<dbReference type="InterPro" id="IPR011035">
    <property type="entry name" value="Ribosomal_bL25/Gln-tRNA_synth"/>
</dbReference>
<dbReference type="Pfam" id="PF14693">
    <property type="entry name" value="Ribosomal_TL5_C"/>
    <property type="match status" value="1"/>
</dbReference>
<dbReference type="Pfam" id="PF01386">
    <property type="entry name" value="Ribosomal_L25p"/>
    <property type="match status" value="1"/>
</dbReference>
<feature type="domain" description="Large ribosomal subunit protein bL25 L25" evidence="7">
    <location>
        <begin position="7"/>
        <end position="91"/>
    </location>
</feature>
<dbReference type="InterPro" id="IPR020056">
    <property type="entry name" value="Rbsml_bL25/Gln-tRNA_synth_N"/>
</dbReference>
<dbReference type="InterPro" id="IPR037121">
    <property type="entry name" value="Ribosomal_bL25_C"/>
</dbReference>
<dbReference type="PANTHER" id="PTHR33284">
    <property type="entry name" value="RIBOSOMAL PROTEIN L25/GLN-TRNA SYNTHETASE, ANTI-CODON-BINDING DOMAIN-CONTAINING PROTEIN"/>
    <property type="match status" value="1"/>
</dbReference>
<dbReference type="Gene3D" id="2.40.240.10">
    <property type="entry name" value="Ribosomal Protein L25, Chain P"/>
    <property type="match status" value="1"/>
</dbReference>
<dbReference type="HAMAP" id="MF_01334">
    <property type="entry name" value="Ribosomal_bL25_CTC"/>
    <property type="match status" value="1"/>
</dbReference>
<evidence type="ECO:0000256" key="1">
    <source>
        <dbReference type="ARBA" id="ARBA00022730"/>
    </source>
</evidence>
<evidence type="ECO:0000259" key="8">
    <source>
        <dbReference type="Pfam" id="PF14693"/>
    </source>
</evidence>
<dbReference type="Gene3D" id="2.170.120.20">
    <property type="entry name" value="Ribosomal protein L25, beta domain"/>
    <property type="match status" value="1"/>
</dbReference>
<reference evidence="10" key="1">
    <citation type="submission" date="2017-09" db="EMBL/GenBank/DDBJ databases">
        <title>Depth-based differentiation of microbial function through sediment-hosted aquifers and enrichment of novel symbionts in the deep terrestrial subsurface.</title>
        <authorList>
            <person name="Probst A.J."/>
            <person name="Ladd B."/>
            <person name="Jarett J.K."/>
            <person name="Geller-Mcgrath D.E."/>
            <person name="Sieber C.M.K."/>
            <person name="Emerson J.B."/>
            <person name="Anantharaman K."/>
            <person name="Thomas B.C."/>
            <person name="Malmstrom R."/>
            <person name="Stieglmeier M."/>
            <person name="Klingl A."/>
            <person name="Woyke T."/>
            <person name="Ryan C.M."/>
            <person name="Banfield J.F."/>
        </authorList>
    </citation>
    <scope>NUCLEOTIDE SEQUENCE [LARGE SCALE GENOMIC DNA]</scope>
</reference>
<comment type="subunit">
    <text evidence="5">Part of the 50S ribosomal subunit; part of the 5S rRNA/L5/L18/L25 subcomplex. Contacts the 5S rRNA. Binds to the 5S rRNA independently of L5 and L18.</text>
</comment>
<gene>
    <name evidence="5" type="primary">rplY</name>
    <name evidence="5" type="synonym">ctc</name>
    <name evidence="9" type="ORF">COT12_02175</name>
</gene>
<evidence type="ECO:0000313" key="9">
    <source>
        <dbReference type="EMBL" id="PIU24218.1"/>
    </source>
</evidence>
<dbReference type="InterPro" id="IPR001021">
    <property type="entry name" value="Ribosomal_bL25_long"/>
</dbReference>
<proteinExistence type="inferred from homology"/>
<keyword evidence="3 5" id="KW-0689">Ribosomal protein</keyword>
<keyword evidence="4 5" id="KW-0687">Ribonucleoprotein</keyword>
<accession>A0A2M6YC03</accession>
<organism evidence="9 10">
    <name type="scientific">Candidatus Berkelbacteria bacterium CG08_land_8_20_14_0_20_39_8</name>
    <dbReference type="NCBI Taxonomy" id="1974511"/>
    <lineage>
        <taxon>Bacteria</taxon>
        <taxon>Candidatus Berkelbacteria</taxon>
    </lineage>
</organism>
<comment type="function">
    <text evidence="5">This is one of the proteins that binds to the 5S RNA in the ribosome where it forms part of the central protuberance.</text>
</comment>